<dbReference type="Proteomes" id="UP000636709">
    <property type="component" value="Unassembled WGS sequence"/>
</dbReference>
<comment type="caution">
    <text evidence="1">The sequence shown here is derived from an EMBL/GenBank/DDBJ whole genome shotgun (WGS) entry which is preliminary data.</text>
</comment>
<evidence type="ECO:0000313" key="2">
    <source>
        <dbReference type="Proteomes" id="UP000636709"/>
    </source>
</evidence>
<dbReference type="EMBL" id="JACEFO010000524">
    <property type="protein sequence ID" value="KAF8765941.1"/>
    <property type="molecule type" value="Genomic_DNA"/>
</dbReference>
<dbReference type="OrthoDB" id="10410511at2759"/>
<reference evidence="1" key="1">
    <citation type="submission" date="2020-07" db="EMBL/GenBank/DDBJ databases">
        <title>Genome sequence and genetic diversity analysis of an under-domesticated orphan crop, white fonio (Digitaria exilis).</title>
        <authorList>
            <person name="Bennetzen J.L."/>
            <person name="Chen S."/>
            <person name="Ma X."/>
            <person name="Wang X."/>
            <person name="Yssel A.E.J."/>
            <person name="Chaluvadi S.R."/>
            <person name="Johnson M."/>
            <person name="Gangashetty P."/>
            <person name="Hamidou F."/>
            <person name="Sanogo M.D."/>
            <person name="Zwaenepoel A."/>
            <person name="Wallace J."/>
            <person name="Van De Peer Y."/>
            <person name="Van Deynze A."/>
        </authorList>
    </citation>
    <scope>NUCLEOTIDE SEQUENCE</scope>
    <source>
        <tissue evidence="1">Leaves</tissue>
    </source>
</reference>
<dbReference type="AlphaFoldDB" id="A0A835FMD7"/>
<accession>A0A835FMD7</accession>
<sequence>MADHEEPWPRSVAFIALWRSIGLPSPKMGEWTS</sequence>
<protein>
    <submittedName>
        <fullName evidence="1">Uncharacterized protein</fullName>
    </submittedName>
</protein>
<organism evidence="1 2">
    <name type="scientific">Digitaria exilis</name>
    <dbReference type="NCBI Taxonomy" id="1010633"/>
    <lineage>
        <taxon>Eukaryota</taxon>
        <taxon>Viridiplantae</taxon>
        <taxon>Streptophyta</taxon>
        <taxon>Embryophyta</taxon>
        <taxon>Tracheophyta</taxon>
        <taxon>Spermatophyta</taxon>
        <taxon>Magnoliopsida</taxon>
        <taxon>Liliopsida</taxon>
        <taxon>Poales</taxon>
        <taxon>Poaceae</taxon>
        <taxon>PACMAD clade</taxon>
        <taxon>Panicoideae</taxon>
        <taxon>Panicodae</taxon>
        <taxon>Paniceae</taxon>
        <taxon>Anthephorinae</taxon>
        <taxon>Digitaria</taxon>
    </lineage>
</organism>
<gene>
    <name evidence="1" type="ORF">HU200_007978</name>
</gene>
<name>A0A835FMD7_9POAL</name>
<keyword evidence="2" id="KW-1185">Reference proteome</keyword>
<proteinExistence type="predicted"/>
<evidence type="ECO:0000313" key="1">
    <source>
        <dbReference type="EMBL" id="KAF8765941.1"/>
    </source>
</evidence>